<comment type="subcellular location">
    <subcellularLocation>
        <location evidence="1">Cytoplasm</location>
        <location evidence="1">Cytoskeleton</location>
        <location evidence="1">Microtubule organizing center</location>
        <location evidence="1">Centrosome</location>
    </subcellularLocation>
</comment>
<sequence length="514" mass="62083">MEPLGGTGRSSAVRRRGGGGVSSGAPGTSRALEQQIVHHREQEARFRKLWELNSRYFQQSGVYSSKQAQWSSRHSYKQSMTAYHREKLKEEKCLSLEQRRRQLQKLLFEEREMLAAELQELQLNKDADLSEKRRRNDELKSAREERRKQIAEDCLYECWKNNSAKLREVGSKLHKDHVVEAWGDQLTQKQQREATEREEKIRAENKYEAARSEALERMKEEEERRKQEERKQAEFLRQQMKELQLREVEATKLKREEENLLRQHWELEALEAKRKCQEQERKKTELGHFLRHQYQAQLKRRAQWIQEELEKDRQILLALMEQEDEDQRLKSAQREQAVAVVAWMKEVIEEQLQLEKAREAELETVFREEAKQVWEKREQEWEKERKARDRLMAEVLAERERQIQERMERNRQAQQESVKSREQLIQELEVAKQLTHREKEKEAALKTERRRELEAQLTERHRQEQEELQCQWEEAAEAKQQEQRNAELEQLAARRMMELGYRNKSYSYPKAAWT</sequence>
<feature type="compositionally biased region" description="Basic and acidic residues" evidence="8">
    <location>
        <begin position="190"/>
        <end position="226"/>
    </location>
</feature>
<evidence type="ECO:0000256" key="4">
    <source>
        <dbReference type="ARBA" id="ARBA00022490"/>
    </source>
</evidence>
<organism evidence="10 11">
    <name type="scientific">Podarcis lilfordi</name>
    <name type="common">Lilford's wall lizard</name>
    <dbReference type="NCBI Taxonomy" id="74358"/>
    <lineage>
        <taxon>Eukaryota</taxon>
        <taxon>Metazoa</taxon>
        <taxon>Chordata</taxon>
        <taxon>Craniata</taxon>
        <taxon>Vertebrata</taxon>
        <taxon>Euteleostomi</taxon>
        <taxon>Lepidosauria</taxon>
        <taxon>Squamata</taxon>
        <taxon>Bifurcata</taxon>
        <taxon>Unidentata</taxon>
        <taxon>Episquamata</taxon>
        <taxon>Laterata</taxon>
        <taxon>Lacertibaenia</taxon>
        <taxon>Lacertidae</taxon>
        <taxon>Podarcis</taxon>
    </lineage>
</organism>
<dbReference type="GO" id="GO:0045095">
    <property type="term" value="C:keratin filament"/>
    <property type="evidence" value="ECO:0007669"/>
    <property type="project" value="TreeGrafter"/>
</dbReference>
<evidence type="ECO:0000313" key="11">
    <source>
        <dbReference type="Proteomes" id="UP001178461"/>
    </source>
</evidence>
<evidence type="ECO:0000256" key="3">
    <source>
        <dbReference type="ARBA" id="ARBA00017328"/>
    </source>
</evidence>
<evidence type="ECO:0000259" key="9">
    <source>
        <dbReference type="Pfam" id="PF13868"/>
    </source>
</evidence>
<dbReference type="PANTHER" id="PTHR31183">
    <property type="entry name" value="TRICHOPLEIN KERATIN FILAMENT-BINDING PROTEIN FAMILY MEMBER"/>
    <property type="match status" value="1"/>
</dbReference>
<evidence type="ECO:0000313" key="10">
    <source>
        <dbReference type="EMBL" id="CAI5789504.1"/>
    </source>
</evidence>
<evidence type="ECO:0000256" key="1">
    <source>
        <dbReference type="ARBA" id="ARBA00004300"/>
    </source>
</evidence>
<keyword evidence="6" id="KW-0206">Cytoskeleton</keyword>
<feature type="region of interest" description="Disordered" evidence="8">
    <location>
        <begin position="186"/>
        <end position="226"/>
    </location>
</feature>
<keyword evidence="4" id="KW-0963">Cytoplasm</keyword>
<feature type="domain" description="Trichohyalin-plectin-homology" evidence="9">
    <location>
        <begin position="160"/>
        <end position="494"/>
    </location>
</feature>
<dbReference type="GO" id="GO:0006915">
    <property type="term" value="P:apoptotic process"/>
    <property type="evidence" value="ECO:0007669"/>
    <property type="project" value="TreeGrafter"/>
</dbReference>
<name>A0AA35PIL8_9SAUR</name>
<evidence type="ECO:0000256" key="8">
    <source>
        <dbReference type="SAM" id="MobiDB-lite"/>
    </source>
</evidence>
<reference evidence="10" key="1">
    <citation type="submission" date="2022-12" db="EMBL/GenBank/DDBJ databases">
        <authorList>
            <person name="Alioto T."/>
            <person name="Alioto T."/>
            <person name="Gomez Garrido J."/>
        </authorList>
    </citation>
    <scope>NUCLEOTIDE SEQUENCE</scope>
</reference>
<evidence type="ECO:0000256" key="5">
    <source>
        <dbReference type="ARBA" id="ARBA00023054"/>
    </source>
</evidence>
<feature type="compositionally biased region" description="Basic and acidic residues" evidence="8">
    <location>
        <begin position="438"/>
        <end position="465"/>
    </location>
</feature>
<dbReference type="AlphaFoldDB" id="A0AA35PIL8"/>
<proteinExistence type="inferred from homology"/>
<keyword evidence="11" id="KW-1185">Reference proteome</keyword>
<accession>A0AA35PIL8</accession>
<evidence type="ECO:0000256" key="7">
    <source>
        <dbReference type="SAM" id="Coils"/>
    </source>
</evidence>
<keyword evidence="10" id="KW-0416">Keratin</keyword>
<dbReference type="GO" id="GO:0005813">
    <property type="term" value="C:centrosome"/>
    <property type="evidence" value="ECO:0007669"/>
    <property type="project" value="UniProtKB-SubCell"/>
</dbReference>
<feature type="region of interest" description="Disordered" evidence="8">
    <location>
        <begin position="438"/>
        <end position="468"/>
    </location>
</feature>
<comment type="similarity">
    <text evidence="2">Belongs to the TCHP family.</text>
</comment>
<dbReference type="Pfam" id="PF13868">
    <property type="entry name" value="TPH"/>
    <property type="match status" value="1"/>
</dbReference>
<keyword evidence="5 7" id="KW-0175">Coiled coil</keyword>
<dbReference type="InterPro" id="IPR043596">
    <property type="entry name" value="CFAP53/TCHP"/>
</dbReference>
<dbReference type="PANTHER" id="PTHR31183:SF2">
    <property type="entry name" value="TRICHOPLEIN KERATIN FILAMENT-BINDING PROTEIN"/>
    <property type="match status" value="1"/>
</dbReference>
<feature type="region of interest" description="Disordered" evidence="8">
    <location>
        <begin position="1"/>
        <end position="32"/>
    </location>
</feature>
<feature type="coiled-coil region" evidence="7">
    <location>
        <begin position="104"/>
        <end position="152"/>
    </location>
</feature>
<dbReference type="EMBL" id="OX395138">
    <property type="protein sequence ID" value="CAI5789504.1"/>
    <property type="molecule type" value="Genomic_DNA"/>
</dbReference>
<dbReference type="Proteomes" id="UP001178461">
    <property type="component" value="Chromosome 13"/>
</dbReference>
<evidence type="ECO:0000256" key="6">
    <source>
        <dbReference type="ARBA" id="ARBA00023212"/>
    </source>
</evidence>
<protein>
    <recommendedName>
        <fullName evidence="3">Trichoplein keratin filament-binding protein</fullName>
    </recommendedName>
</protein>
<gene>
    <name evidence="10" type="ORF">PODLI_1B011939</name>
</gene>
<dbReference type="InterPro" id="IPR043597">
    <property type="entry name" value="TPH_dom"/>
</dbReference>
<evidence type="ECO:0000256" key="2">
    <source>
        <dbReference type="ARBA" id="ARBA00010777"/>
    </source>
</evidence>